<evidence type="ECO:0000313" key="7">
    <source>
        <dbReference type="Proteomes" id="UP000248132"/>
    </source>
</evidence>
<name>A0A318XML3_9FIRM</name>
<proteinExistence type="inferred from homology"/>
<evidence type="ECO:0000313" key="6">
    <source>
        <dbReference type="EMBL" id="PYG87938.1"/>
    </source>
</evidence>
<dbReference type="OrthoDB" id="9769193at2"/>
<comment type="similarity">
    <text evidence="2">Belongs to the bacterial solute-binding protein 2 family.</text>
</comment>
<dbReference type="Proteomes" id="UP000248132">
    <property type="component" value="Unassembled WGS sequence"/>
</dbReference>
<dbReference type="SUPFAM" id="SSF53822">
    <property type="entry name" value="Periplasmic binding protein-like I"/>
    <property type="match status" value="1"/>
</dbReference>
<dbReference type="PROSITE" id="PS51257">
    <property type="entry name" value="PROKAR_LIPOPROTEIN"/>
    <property type="match status" value="1"/>
</dbReference>
<feature type="domain" description="Periplasmic binding protein" evidence="5">
    <location>
        <begin position="58"/>
        <end position="312"/>
    </location>
</feature>
<protein>
    <submittedName>
        <fullName evidence="6">Inositol transport system substrate-binding protein</fullName>
    </submittedName>
</protein>
<dbReference type="InterPro" id="IPR025997">
    <property type="entry name" value="SBP_2_dom"/>
</dbReference>
<evidence type="ECO:0000259" key="5">
    <source>
        <dbReference type="Pfam" id="PF13407"/>
    </source>
</evidence>
<dbReference type="CDD" id="cd06313">
    <property type="entry name" value="PBP1_ABC_ThpA_XypA"/>
    <property type="match status" value="1"/>
</dbReference>
<dbReference type="PANTHER" id="PTHR46847">
    <property type="entry name" value="D-ALLOSE-BINDING PERIPLASMIC PROTEIN-RELATED"/>
    <property type="match status" value="1"/>
</dbReference>
<comment type="caution">
    <text evidence="6">The sequence shown here is derived from an EMBL/GenBank/DDBJ whole genome shotgun (WGS) entry which is preliminary data.</text>
</comment>
<dbReference type="AlphaFoldDB" id="A0A318XML3"/>
<gene>
    <name evidence="6" type="ORF">LY28_01648</name>
</gene>
<dbReference type="InterPro" id="IPR028082">
    <property type="entry name" value="Peripla_BP_I"/>
</dbReference>
<dbReference type="Pfam" id="PF13407">
    <property type="entry name" value="Peripla_BP_4"/>
    <property type="match status" value="1"/>
</dbReference>
<evidence type="ECO:0000256" key="1">
    <source>
        <dbReference type="ARBA" id="ARBA00004196"/>
    </source>
</evidence>
<dbReference type="GO" id="GO:0030246">
    <property type="term" value="F:carbohydrate binding"/>
    <property type="evidence" value="ECO:0007669"/>
    <property type="project" value="UniProtKB-ARBA"/>
</dbReference>
<dbReference type="EMBL" id="QKMR01000008">
    <property type="protein sequence ID" value="PYG87938.1"/>
    <property type="molecule type" value="Genomic_DNA"/>
</dbReference>
<accession>A0A318XML3</accession>
<evidence type="ECO:0000256" key="4">
    <source>
        <dbReference type="SAM" id="SignalP"/>
    </source>
</evidence>
<sequence length="337" mass="36340">MKRIIGLLTVLSLVMSLFVGCGGNSAINVGSADTSSANNTASGSSDTSSAGNGKNYKVAMIYQNLGTQFNIYFQDVLKARCKELGVDLIEFDGQGSAEKQLSQAENAIQQKVDALMFIPQDKSGCAPIIDKANAANIPVIGCNNVTDNIDEATAYVGANDVEAGTMEMEYMAKLLNGKGNIAVIHGPFGHSAEVSRQQGIEETLKKYPDIKIIEQNTANWDRTQAMQLMENWIQKNGDKINAVVCHSDDMGMGALQAIQAAKLDIKVIGVDAIKDALQSVKKGEMSATVFQDVYGQAEGAIKVAMQILNGEKYEKATYVPFQLVTQDNADKYLENFK</sequence>
<keyword evidence="7" id="KW-1185">Reference proteome</keyword>
<evidence type="ECO:0000256" key="3">
    <source>
        <dbReference type="ARBA" id="ARBA00022729"/>
    </source>
</evidence>
<evidence type="ECO:0000256" key="2">
    <source>
        <dbReference type="ARBA" id="ARBA00007639"/>
    </source>
</evidence>
<dbReference type="PANTHER" id="PTHR46847:SF1">
    <property type="entry name" value="D-ALLOSE-BINDING PERIPLASMIC PROTEIN-RELATED"/>
    <property type="match status" value="1"/>
</dbReference>
<feature type="signal peptide" evidence="4">
    <location>
        <begin position="1"/>
        <end position="26"/>
    </location>
</feature>
<feature type="chain" id="PRO_5016353279" evidence="4">
    <location>
        <begin position="27"/>
        <end position="337"/>
    </location>
</feature>
<organism evidence="6 7">
    <name type="scientific">Ruminiclostridium sufflavum DSM 19573</name>
    <dbReference type="NCBI Taxonomy" id="1121337"/>
    <lineage>
        <taxon>Bacteria</taxon>
        <taxon>Bacillati</taxon>
        <taxon>Bacillota</taxon>
        <taxon>Clostridia</taxon>
        <taxon>Eubacteriales</taxon>
        <taxon>Oscillospiraceae</taxon>
        <taxon>Ruminiclostridium</taxon>
    </lineage>
</organism>
<reference evidence="6 7" key="1">
    <citation type="submission" date="2018-06" db="EMBL/GenBank/DDBJ databases">
        <title>Genomic Encyclopedia of Type Strains, Phase I: the one thousand microbial genomes (KMG-I) project.</title>
        <authorList>
            <person name="Kyrpides N."/>
        </authorList>
    </citation>
    <scope>NUCLEOTIDE SEQUENCE [LARGE SCALE GENOMIC DNA]</scope>
    <source>
        <strain evidence="6 7">DSM 19573</strain>
    </source>
</reference>
<dbReference type="Gene3D" id="3.40.50.2300">
    <property type="match status" value="2"/>
</dbReference>
<comment type="subcellular location">
    <subcellularLocation>
        <location evidence="1">Cell envelope</location>
    </subcellularLocation>
</comment>
<dbReference type="RefSeq" id="WP_110461690.1">
    <property type="nucleotide sequence ID" value="NZ_QKMR01000008.1"/>
</dbReference>
<dbReference type="GO" id="GO:0030313">
    <property type="term" value="C:cell envelope"/>
    <property type="evidence" value="ECO:0007669"/>
    <property type="project" value="UniProtKB-SubCell"/>
</dbReference>
<keyword evidence="3 4" id="KW-0732">Signal</keyword>